<comment type="similarity">
    <text evidence="2">Belongs to the eukaryotic/archaeal PrmC-related family.</text>
</comment>
<protein>
    <submittedName>
        <fullName evidence="9">HemK methyltransferase family member 2</fullName>
    </submittedName>
</protein>
<organism evidence="7">
    <name type="scientific">Cladocopium goreaui</name>
    <dbReference type="NCBI Taxonomy" id="2562237"/>
    <lineage>
        <taxon>Eukaryota</taxon>
        <taxon>Sar</taxon>
        <taxon>Alveolata</taxon>
        <taxon>Dinophyceae</taxon>
        <taxon>Suessiales</taxon>
        <taxon>Symbiodiniaceae</taxon>
        <taxon>Cladocopium</taxon>
    </lineage>
</organism>
<accession>A0A9P1BZ70</accession>
<dbReference type="PROSITE" id="PS00092">
    <property type="entry name" value="N6_MTASE"/>
    <property type="match status" value="1"/>
</dbReference>
<keyword evidence="4" id="KW-0808">Transferase</keyword>
<dbReference type="EMBL" id="CAMXCT020000621">
    <property type="protein sequence ID" value="CAL1134640.1"/>
    <property type="molecule type" value="Genomic_DNA"/>
</dbReference>
<name>A0A9P1BZ70_9DINO</name>
<evidence type="ECO:0000313" key="10">
    <source>
        <dbReference type="Proteomes" id="UP001152797"/>
    </source>
</evidence>
<dbReference type="Proteomes" id="UP001152797">
    <property type="component" value="Unassembled WGS sequence"/>
</dbReference>
<dbReference type="GO" id="GO:0032259">
    <property type="term" value="P:methylation"/>
    <property type="evidence" value="ECO:0007669"/>
    <property type="project" value="UniProtKB-KW"/>
</dbReference>
<sequence length="244" mass="26206">MDDDIDDPEPACPPPAWASDVIDACKARVGLEVYPPSDDTFLLLEALASDITLLCRSSASLLSKSMVCLEIGPGSGAVSAGLSELLKVEGAKDAKVLPFFMAVDKNPAAARCTSAVFQAREVMVADVIQGSLTDCLRQSGFADVVICNPPYVPTDEDEMQGCGISVSWAGGSRGREVIDVLMPKVARILSNRGLFYLVCIAENDPEELLENGRALGFLAEKVKQEQRGMEELFILRFQKATESS</sequence>
<evidence type="ECO:0000256" key="5">
    <source>
        <dbReference type="ARBA" id="ARBA00022691"/>
    </source>
</evidence>
<keyword evidence="6" id="KW-0539">Nucleus</keyword>
<evidence type="ECO:0000256" key="6">
    <source>
        <dbReference type="ARBA" id="ARBA00023242"/>
    </source>
</evidence>
<keyword evidence="5" id="KW-0949">S-adenosyl-L-methionine</keyword>
<dbReference type="GO" id="GO:0035657">
    <property type="term" value="C:eRF1 methyltransferase complex"/>
    <property type="evidence" value="ECO:0007669"/>
    <property type="project" value="TreeGrafter"/>
</dbReference>
<comment type="caution">
    <text evidence="7">The sequence shown here is derived from an EMBL/GenBank/DDBJ whole genome shotgun (WGS) entry which is preliminary data.</text>
</comment>
<dbReference type="AlphaFoldDB" id="A0A9P1BZ70"/>
<dbReference type="PANTHER" id="PTHR45875">
    <property type="entry name" value="METHYLTRANSFERASE N6AMT1"/>
    <property type="match status" value="1"/>
</dbReference>
<dbReference type="EMBL" id="CAMXCT010000621">
    <property type="protein sequence ID" value="CAI3981265.1"/>
    <property type="molecule type" value="Genomic_DNA"/>
</dbReference>
<dbReference type="CDD" id="cd02440">
    <property type="entry name" value="AdoMet_MTases"/>
    <property type="match status" value="1"/>
</dbReference>
<dbReference type="InterPro" id="IPR002052">
    <property type="entry name" value="DNA_methylase_N6_adenine_CS"/>
</dbReference>
<evidence type="ECO:0000313" key="8">
    <source>
        <dbReference type="EMBL" id="CAL1134640.1"/>
    </source>
</evidence>
<dbReference type="InterPro" id="IPR052190">
    <property type="entry name" value="Euk-Arch_PrmC-MTase"/>
</dbReference>
<dbReference type="SUPFAM" id="SSF53335">
    <property type="entry name" value="S-adenosyl-L-methionine-dependent methyltransferases"/>
    <property type="match status" value="1"/>
</dbReference>
<keyword evidence="3 9" id="KW-0489">Methyltransferase</keyword>
<evidence type="ECO:0000256" key="1">
    <source>
        <dbReference type="ARBA" id="ARBA00004123"/>
    </source>
</evidence>
<dbReference type="FunFam" id="3.40.50.150:FF:000077">
    <property type="entry name" value="HemK methyltransferase family member 2"/>
    <property type="match status" value="1"/>
</dbReference>
<reference evidence="7" key="1">
    <citation type="submission" date="2022-10" db="EMBL/GenBank/DDBJ databases">
        <authorList>
            <person name="Chen Y."/>
            <person name="Dougan E. K."/>
            <person name="Chan C."/>
            <person name="Rhodes N."/>
            <person name="Thang M."/>
        </authorList>
    </citation>
    <scope>NUCLEOTIDE SEQUENCE</scope>
</reference>
<evidence type="ECO:0000313" key="9">
    <source>
        <dbReference type="EMBL" id="CAL4768577.1"/>
    </source>
</evidence>
<dbReference type="EMBL" id="CAMXCT030000621">
    <property type="protein sequence ID" value="CAL4768577.1"/>
    <property type="molecule type" value="Genomic_DNA"/>
</dbReference>
<evidence type="ECO:0000256" key="2">
    <source>
        <dbReference type="ARBA" id="ARBA00006149"/>
    </source>
</evidence>
<gene>
    <name evidence="7" type="ORF">C1SCF055_LOCUS9071</name>
</gene>
<dbReference type="OrthoDB" id="406152at2759"/>
<dbReference type="GO" id="GO:0008757">
    <property type="term" value="F:S-adenosylmethionine-dependent methyltransferase activity"/>
    <property type="evidence" value="ECO:0007669"/>
    <property type="project" value="TreeGrafter"/>
</dbReference>
<evidence type="ECO:0000256" key="4">
    <source>
        <dbReference type="ARBA" id="ARBA00022679"/>
    </source>
</evidence>
<dbReference type="GO" id="GO:0005634">
    <property type="term" value="C:nucleus"/>
    <property type="evidence" value="ECO:0007669"/>
    <property type="project" value="UniProtKB-SubCell"/>
</dbReference>
<evidence type="ECO:0000313" key="7">
    <source>
        <dbReference type="EMBL" id="CAI3981265.1"/>
    </source>
</evidence>
<evidence type="ECO:0000256" key="3">
    <source>
        <dbReference type="ARBA" id="ARBA00022603"/>
    </source>
</evidence>
<dbReference type="GO" id="GO:0008276">
    <property type="term" value="F:protein methyltransferase activity"/>
    <property type="evidence" value="ECO:0007669"/>
    <property type="project" value="TreeGrafter"/>
</dbReference>
<keyword evidence="10" id="KW-1185">Reference proteome</keyword>
<comment type="subcellular location">
    <subcellularLocation>
        <location evidence="1">Nucleus</location>
    </subcellularLocation>
</comment>
<dbReference type="InterPro" id="IPR029063">
    <property type="entry name" value="SAM-dependent_MTases_sf"/>
</dbReference>
<dbReference type="GO" id="GO:0003676">
    <property type="term" value="F:nucleic acid binding"/>
    <property type="evidence" value="ECO:0007669"/>
    <property type="project" value="InterPro"/>
</dbReference>
<proteinExistence type="inferred from homology"/>
<reference evidence="8" key="2">
    <citation type="submission" date="2024-04" db="EMBL/GenBank/DDBJ databases">
        <authorList>
            <person name="Chen Y."/>
            <person name="Shah S."/>
            <person name="Dougan E. K."/>
            <person name="Thang M."/>
            <person name="Chan C."/>
        </authorList>
    </citation>
    <scope>NUCLEOTIDE SEQUENCE [LARGE SCALE GENOMIC DNA]</scope>
</reference>
<dbReference type="PANTHER" id="PTHR45875:SF1">
    <property type="entry name" value="METHYLTRANSFERASE N6AMT1"/>
    <property type="match status" value="1"/>
</dbReference>
<dbReference type="Gene3D" id="3.40.50.150">
    <property type="entry name" value="Vaccinia Virus protein VP39"/>
    <property type="match status" value="1"/>
</dbReference>